<evidence type="ECO:0000313" key="6">
    <source>
        <dbReference type="EMBL" id="QKE29813.1"/>
    </source>
</evidence>
<dbReference type="InterPro" id="IPR050170">
    <property type="entry name" value="TruD_pseudoU_synthase"/>
</dbReference>
<evidence type="ECO:0000256" key="2">
    <source>
        <dbReference type="ARBA" id="ARBA00022694"/>
    </source>
</evidence>
<evidence type="ECO:0000256" key="3">
    <source>
        <dbReference type="ARBA" id="ARBA00023235"/>
    </source>
</evidence>
<dbReference type="SUPFAM" id="SSF55120">
    <property type="entry name" value="Pseudouridine synthase"/>
    <property type="match status" value="1"/>
</dbReference>
<feature type="domain" description="TRUD" evidence="5">
    <location>
        <begin position="151"/>
        <end position="309"/>
    </location>
</feature>
<evidence type="ECO:0000259" key="5">
    <source>
        <dbReference type="PROSITE" id="PS50984"/>
    </source>
</evidence>
<dbReference type="Pfam" id="PF01142">
    <property type="entry name" value="TruD"/>
    <property type="match status" value="2"/>
</dbReference>
<name>A0A6M8EE21_9BACT</name>
<accession>A0A6M8EE21</accession>
<feature type="active site" description="Nucleophile" evidence="4">
    <location>
        <position position="76"/>
    </location>
</feature>
<keyword evidence="6" id="KW-0456">Lyase</keyword>
<dbReference type="InterPro" id="IPR043165">
    <property type="entry name" value="TruD_insert_sf"/>
</dbReference>
<dbReference type="EMBL" id="CP042652">
    <property type="protein sequence ID" value="QKE29813.1"/>
    <property type="molecule type" value="Genomic_DNA"/>
</dbReference>
<organism evidence="6 7">
    <name type="scientific">Arcobacter acticola</name>
    <dbReference type="NCBI Taxonomy" id="1849015"/>
    <lineage>
        <taxon>Bacteria</taxon>
        <taxon>Pseudomonadati</taxon>
        <taxon>Campylobacterota</taxon>
        <taxon>Epsilonproteobacteria</taxon>
        <taxon>Campylobacterales</taxon>
        <taxon>Arcobacteraceae</taxon>
        <taxon>Arcobacter</taxon>
    </lineage>
</organism>
<sequence length="332" mass="38367">MIERFYPANDKVLNFKFVQNEEDFIVEEQAIKFSGAGSFLVLKVEKSNCDTWELIDRLAKFLNIYSNEIGYAGLKDKRATTIQYMTIPKKYSKEIKLFKNKKITILDTFLHNAKLNIGDLEGNRFKINLHKVEIADVNHIQKIIKLISRDGMPNYFGYQRFGKDVVDNLAKAKDVVYGEELVKDKKLSKMLVAAYQSSFFNAWLVERLKLSKDYFDLIDGDIFLDLEKDKIFTPKAITANILNDFKNSKITPTGLLPGRKVFKAMGKARQIEEKYDDLYVQEKGYRREAIVFPREISCKYDAANKVCTLDFILPKGSYATVLVEFLANRNFS</sequence>
<dbReference type="RefSeq" id="WP_172127897.1">
    <property type="nucleotide sequence ID" value="NZ_CP042652.1"/>
</dbReference>
<protein>
    <recommendedName>
        <fullName evidence="4">tRNA pseudouridine synthase D</fullName>
        <ecNumber evidence="4">5.4.99.27</ecNumber>
    </recommendedName>
    <alternativeName>
        <fullName evidence="4">tRNA pseudouridine(13) synthase</fullName>
    </alternativeName>
    <alternativeName>
        <fullName evidence="4">tRNA pseudouridylate synthase D</fullName>
    </alternativeName>
    <alternativeName>
        <fullName evidence="4">tRNA-uridine isomerase D</fullName>
    </alternativeName>
</protein>
<evidence type="ECO:0000256" key="1">
    <source>
        <dbReference type="ARBA" id="ARBA00007953"/>
    </source>
</evidence>
<keyword evidence="7" id="KW-1185">Reference proteome</keyword>
<dbReference type="InterPro" id="IPR001656">
    <property type="entry name" value="PsdUridine_synth_TruD"/>
</dbReference>
<dbReference type="GO" id="GO:0005829">
    <property type="term" value="C:cytosol"/>
    <property type="evidence" value="ECO:0007669"/>
    <property type="project" value="TreeGrafter"/>
</dbReference>
<evidence type="ECO:0000256" key="4">
    <source>
        <dbReference type="HAMAP-Rule" id="MF_01082"/>
    </source>
</evidence>
<dbReference type="AlphaFoldDB" id="A0A6M8EE21"/>
<dbReference type="GO" id="GO:0016829">
    <property type="term" value="F:lyase activity"/>
    <property type="evidence" value="ECO:0007669"/>
    <property type="project" value="UniProtKB-KW"/>
</dbReference>
<dbReference type="KEGG" id="paco:AACT_2743"/>
<comment type="function">
    <text evidence="4">Responsible for synthesis of pseudouridine from uracil-13 in transfer RNAs.</text>
</comment>
<dbReference type="InterPro" id="IPR011760">
    <property type="entry name" value="PsdUridine_synth_TruD_insert"/>
</dbReference>
<keyword evidence="2 4" id="KW-0819">tRNA processing</keyword>
<dbReference type="GO" id="GO:0003723">
    <property type="term" value="F:RNA binding"/>
    <property type="evidence" value="ECO:0007669"/>
    <property type="project" value="InterPro"/>
</dbReference>
<comment type="catalytic activity">
    <reaction evidence="4">
        <text>uridine(13) in tRNA = pseudouridine(13) in tRNA</text>
        <dbReference type="Rhea" id="RHEA:42540"/>
        <dbReference type="Rhea" id="RHEA-COMP:10105"/>
        <dbReference type="Rhea" id="RHEA-COMP:10106"/>
        <dbReference type="ChEBI" id="CHEBI:65314"/>
        <dbReference type="ChEBI" id="CHEBI:65315"/>
        <dbReference type="EC" id="5.4.99.27"/>
    </reaction>
</comment>
<dbReference type="PANTHER" id="PTHR47811">
    <property type="entry name" value="TRNA PSEUDOURIDINE SYNTHASE D"/>
    <property type="match status" value="1"/>
</dbReference>
<dbReference type="InterPro" id="IPR042214">
    <property type="entry name" value="TruD_catalytic"/>
</dbReference>
<comment type="similarity">
    <text evidence="1 4">Belongs to the pseudouridine synthase TruD family.</text>
</comment>
<gene>
    <name evidence="4" type="primary">truD</name>
    <name evidence="6" type="ORF">AACT_2743</name>
</gene>
<dbReference type="PANTHER" id="PTHR47811:SF1">
    <property type="entry name" value="TRNA PSEUDOURIDINE SYNTHASE D"/>
    <property type="match status" value="1"/>
</dbReference>
<dbReference type="HAMAP" id="MF_01082">
    <property type="entry name" value="TruD"/>
    <property type="match status" value="1"/>
</dbReference>
<reference evidence="6 7" key="1">
    <citation type="submission" date="2019-08" db="EMBL/GenBank/DDBJ databases">
        <title>Complete genome sequence of Arcobacter acticola.</title>
        <authorList>
            <person name="Miller W."/>
        </authorList>
    </citation>
    <scope>NUCLEOTIDE SEQUENCE [LARGE SCALE GENOMIC DNA]</scope>
    <source>
        <strain evidence="6 7">KCTC 52212</strain>
    </source>
</reference>
<proteinExistence type="inferred from homology"/>
<dbReference type="Proteomes" id="UP000503483">
    <property type="component" value="Chromosome"/>
</dbReference>
<keyword evidence="3 4" id="KW-0413">Isomerase</keyword>
<dbReference type="EC" id="5.4.99.27" evidence="4"/>
<dbReference type="PROSITE" id="PS50984">
    <property type="entry name" value="TRUD"/>
    <property type="match status" value="1"/>
</dbReference>
<dbReference type="Gene3D" id="3.30.2340.10">
    <property type="entry name" value="TruD, insertion domain"/>
    <property type="match status" value="1"/>
</dbReference>
<dbReference type="GO" id="GO:0031119">
    <property type="term" value="P:tRNA pseudouridine synthesis"/>
    <property type="evidence" value="ECO:0007669"/>
    <property type="project" value="UniProtKB-UniRule"/>
</dbReference>
<dbReference type="GO" id="GO:0160150">
    <property type="term" value="F:tRNA pseudouridine(13) synthase activity"/>
    <property type="evidence" value="ECO:0007669"/>
    <property type="project" value="UniProtKB-EC"/>
</dbReference>
<dbReference type="Gene3D" id="3.30.2350.20">
    <property type="entry name" value="TruD, catalytic domain"/>
    <property type="match status" value="1"/>
</dbReference>
<dbReference type="InterPro" id="IPR020103">
    <property type="entry name" value="PsdUridine_synth_cat_dom_sf"/>
</dbReference>
<evidence type="ECO:0000313" key="7">
    <source>
        <dbReference type="Proteomes" id="UP000503483"/>
    </source>
</evidence>